<feature type="transmembrane region" description="Helical" evidence="2">
    <location>
        <begin position="59"/>
        <end position="77"/>
    </location>
</feature>
<feature type="transmembrane region" description="Helical" evidence="2">
    <location>
        <begin position="35"/>
        <end position="53"/>
    </location>
</feature>
<feature type="transmembrane region" description="Helical" evidence="2">
    <location>
        <begin position="89"/>
        <end position="113"/>
    </location>
</feature>
<dbReference type="EMBL" id="CP076022">
    <property type="protein sequence ID" value="QWC10851.1"/>
    <property type="molecule type" value="Genomic_DNA"/>
</dbReference>
<dbReference type="Proteomes" id="UP000676885">
    <property type="component" value="Chromosome"/>
</dbReference>
<keyword evidence="2" id="KW-0812">Transmembrane</keyword>
<sequence length="146" mass="15483">MNNDGSAHNKSPQPLQQQPQQKAPATDEQKQVTRGYLRVFVALVAALLLTSGLALPWKLVPLALGLAAVVVGILTLVKVVRFGIGPVQMFVASLGLVASLVMTLGLALSVATWDSTQKLETCMGKALTMQAVEKCQSEYTGGILPR</sequence>
<feature type="compositionally biased region" description="Polar residues" evidence="1">
    <location>
        <begin position="1"/>
        <end position="11"/>
    </location>
</feature>
<dbReference type="KEGG" id="ajg:KKR91_04335"/>
<gene>
    <name evidence="3" type="ORF">KKR91_04335</name>
</gene>
<keyword evidence="2" id="KW-0472">Membrane</keyword>
<evidence type="ECO:0000256" key="2">
    <source>
        <dbReference type="SAM" id="Phobius"/>
    </source>
</evidence>
<accession>A0A975R1U3</accession>
<reference evidence="3 4" key="1">
    <citation type="submission" date="2021-05" db="EMBL/GenBank/DDBJ databases">
        <title>Novel species in genus Arthrobacter.</title>
        <authorList>
            <person name="Zhang G."/>
        </authorList>
    </citation>
    <scope>NUCLEOTIDE SEQUENCE [LARGE SCALE GENOMIC DNA]</scope>
    <source>
        <strain evidence="4">zg-ZUI227</strain>
    </source>
</reference>
<dbReference type="AlphaFoldDB" id="A0A975R1U3"/>
<evidence type="ECO:0000313" key="4">
    <source>
        <dbReference type="Proteomes" id="UP000676885"/>
    </source>
</evidence>
<keyword evidence="4" id="KW-1185">Reference proteome</keyword>
<protein>
    <submittedName>
        <fullName evidence="3">Uncharacterized protein</fullName>
    </submittedName>
</protein>
<proteinExistence type="predicted"/>
<dbReference type="RefSeq" id="WP_210230165.1">
    <property type="nucleotide sequence ID" value="NZ_CP076022.1"/>
</dbReference>
<feature type="region of interest" description="Disordered" evidence="1">
    <location>
        <begin position="1"/>
        <end position="27"/>
    </location>
</feature>
<feature type="compositionally biased region" description="Low complexity" evidence="1">
    <location>
        <begin position="12"/>
        <end position="21"/>
    </location>
</feature>
<keyword evidence="2" id="KW-1133">Transmembrane helix</keyword>
<evidence type="ECO:0000313" key="3">
    <source>
        <dbReference type="EMBL" id="QWC10851.1"/>
    </source>
</evidence>
<name>A0A975R1U3_9MICC</name>
<organism evidence="3 4">
    <name type="scientific">Arthrobacter jiangjiafuii</name>
    <dbReference type="NCBI Taxonomy" id="2817475"/>
    <lineage>
        <taxon>Bacteria</taxon>
        <taxon>Bacillati</taxon>
        <taxon>Actinomycetota</taxon>
        <taxon>Actinomycetes</taxon>
        <taxon>Micrococcales</taxon>
        <taxon>Micrococcaceae</taxon>
        <taxon>Arthrobacter</taxon>
    </lineage>
</organism>
<evidence type="ECO:0000256" key="1">
    <source>
        <dbReference type="SAM" id="MobiDB-lite"/>
    </source>
</evidence>